<dbReference type="PANTHER" id="PTHR24253:SF171">
    <property type="entry name" value="SERINE PROTEASE 56-LIKE"/>
    <property type="match status" value="1"/>
</dbReference>
<dbReference type="PROSITE" id="PS00135">
    <property type="entry name" value="TRYPSIN_SER"/>
    <property type="match status" value="1"/>
</dbReference>
<comment type="similarity">
    <text evidence="5">Belongs to the peptidase S1 family. CLIP subfamily.</text>
</comment>
<evidence type="ECO:0000256" key="2">
    <source>
        <dbReference type="ARBA" id="ARBA00022729"/>
    </source>
</evidence>
<keyword evidence="6" id="KW-0720">Serine protease</keyword>
<keyword evidence="3 6" id="KW-0378">Hydrolase</keyword>
<evidence type="ECO:0000313" key="9">
    <source>
        <dbReference type="Proteomes" id="UP000515152"/>
    </source>
</evidence>
<dbReference type="PROSITE" id="PS50240">
    <property type="entry name" value="TRYPSIN_DOM"/>
    <property type="match status" value="3"/>
</dbReference>
<evidence type="ECO:0000256" key="1">
    <source>
        <dbReference type="ARBA" id="ARBA00022670"/>
    </source>
</evidence>
<feature type="chain" id="PRO_5035444298" evidence="7">
    <location>
        <begin position="20"/>
        <end position="788"/>
    </location>
</feature>
<dbReference type="Pfam" id="PF00089">
    <property type="entry name" value="Trypsin"/>
    <property type="match status" value="3"/>
</dbReference>
<sequence>MAVMAGSLYIVAAIVCVNGIENATTAPNENITSPGFPRIENATTAPNENITSPGVTLATSETITSTGKGSTTPDLTLTTHSTSPSDCGQAPLNSRIVGGEGAPSGNWPWQVSIHYHDYDYDYDYDHVGQHICGGTLINNQWVLTAAHCLRSTYPPWYTIYLGRQTQNITANPNEVQRSVQSIITHPDYYYEPFANDIALMKLRTPVTFTEYIRPVCLSSNNSTFHNATTCWATGWGSENLAEPRLSLQTLQEVELQVVGNKECACKVNDLQPTMICAGGKEGKAVCHGDYGGPLQCKQGSVWVQAGVTNYGVPCGTGTAPDVYARVSAFQTWIMENVGDGPGLGFVKFTSNGMDTDNDFTCISQNSKDSDASVKFIVSSLVCGTAPLSSRIVGGQDASAGSWPWQVSLQRRYGQVCGGSLINKEWVLSAAHCFSSASTSWWTIHLGRQSMYGRNPNEASRTVAEIILHPGYDASTNENDMALLRLSSAVSFTNYIRPVCLAASGSIFPQGTESWVTGWGNIREGESLPYQGVLQEVEVPVVDNRLCDELLTFTRITDNMICAGLPEGGKDSCQGDSGGPMVHKQDSAWVQSGVVSFGMGCARPKLPGVYARVSRYEDWIKSHIRSDPPGIVQVITTTPLLPASTTAKPLPLPKALQEVKVPVVGNDICSSLLEPVALTDNMMCSGLLDGGKDTCLKDSGGPMMNKQDSVWIQSGVVSFGLGCGRSGLPGVYTRVSRYQDWIKSHISSDPPGFVRFVPSRVAPAPTTRTPATSPAAAANSSDVQMDVYL</sequence>
<evidence type="ECO:0000313" key="10">
    <source>
        <dbReference type="RefSeq" id="XP_042559298.1"/>
    </source>
</evidence>
<dbReference type="PROSITE" id="PS00134">
    <property type="entry name" value="TRYPSIN_HIS"/>
    <property type="match status" value="2"/>
</dbReference>
<proteinExistence type="inferred from homology"/>
<evidence type="ECO:0000259" key="8">
    <source>
        <dbReference type="PROSITE" id="PS50240"/>
    </source>
</evidence>
<feature type="signal peptide" evidence="7">
    <location>
        <begin position="1"/>
        <end position="19"/>
    </location>
</feature>
<dbReference type="AlphaFoldDB" id="A0A8M1KAM2"/>
<evidence type="ECO:0000256" key="6">
    <source>
        <dbReference type="RuleBase" id="RU363034"/>
    </source>
</evidence>
<gene>
    <name evidence="10" type="primary">LOC105910188</name>
</gene>
<dbReference type="FunFam" id="2.40.10.10:FF:000057">
    <property type="entry name" value="Zgc:100868"/>
    <property type="match status" value="1"/>
</dbReference>
<dbReference type="InterPro" id="IPR018114">
    <property type="entry name" value="TRYPSIN_HIS"/>
</dbReference>
<dbReference type="OrthoDB" id="10002959at2759"/>
<keyword evidence="9" id="KW-1185">Reference proteome</keyword>
<dbReference type="FunFam" id="2.40.10.10:FF:000024">
    <property type="entry name" value="Serine protease 53"/>
    <property type="match status" value="1"/>
</dbReference>
<evidence type="ECO:0000256" key="4">
    <source>
        <dbReference type="ARBA" id="ARBA00023157"/>
    </source>
</evidence>
<feature type="domain" description="Peptidase S1" evidence="8">
    <location>
        <begin position="623"/>
        <end position="746"/>
    </location>
</feature>
<evidence type="ECO:0000256" key="7">
    <source>
        <dbReference type="SAM" id="SignalP"/>
    </source>
</evidence>
<keyword evidence="2 7" id="KW-0732">Signal</keyword>
<feature type="domain" description="Peptidase S1" evidence="8">
    <location>
        <begin position="96"/>
        <end position="338"/>
    </location>
</feature>
<dbReference type="FunFam" id="2.40.10.10:FF:000002">
    <property type="entry name" value="Transmembrane protease serine"/>
    <property type="match status" value="1"/>
</dbReference>
<dbReference type="GeneID" id="105910188"/>
<keyword evidence="4" id="KW-1015">Disulfide bond</keyword>
<keyword evidence="1 6" id="KW-0645">Protease</keyword>
<dbReference type="RefSeq" id="XP_042559298.1">
    <property type="nucleotide sequence ID" value="XM_042703364.1"/>
</dbReference>
<accession>A0A8M1KAM2</accession>
<dbReference type="KEGG" id="char:105910188"/>
<protein>
    <submittedName>
        <fullName evidence="10">Transmembrane protease serine 9-like</fullName>
    </submittedName>
</protein>
<dbReference type="CDD" id="cd00190">
    <property type="entry name" value="Tryp_SPc"/>
    <property type="match status" value="2"/>
</dbReference>
<dbReference type="InterPro" id="IPR001254">
    <property type="entry name" value="Trypsin_dom"/>
</dbReference>
<dbReference type="GO" id="GO:0006508">
    <property type="term" value="P:proteolysis"/>
    <property type="evidence" value="ECO:0007669"/>
    <property type="project" value="UniProtKB-KW"/>
</dbReference>
<reference evidence="10" key="1">
    <citation type="submission" date="2025-08" db="UniProtKB">
        <authorList>
            <consortium name="RefSeq"/>
        </authorList>
    </citation>
    <scope>IDENTIFICATION</scope>
</reference>
<dbReference type="PANTHER" id="PTHR24253">
    <property type="entry name" value="TRANSMEMBRANE PROTEASE SERINE"/>
    <property type="match status" value="1"/>
</dbReference>
<name>A0A8M1KAM2_CLUHA</name>
<organism evidence="9 10">
    <name type="scientific">Clupea harengus</name>
    <name type="common">Atlantic herring</name>
    <dbReference type="NCBI Taxonomy" id="7950"/>
    <lineage>
        <taxon>Eukaryota</taxon>
        <taxon>Metazoa</taxon>
        <taxon>Chordata</taxon>
        <taxon>Craniata</taxon>
        <taxon>Vertebrata</taxon>
        <taxon>Euteleostomi</taxon>
        <taxon>Actinopterygii</taxon>
        <taxon>Neopterygii</taxon>
        <taxon>Teleostei</taxon>
        <taxon>Clupei</taxon>
        <taxon>Clupeiformes</taxon>
        <taxon>Clupeoidei</taxon>
        <taxon>Clupeidae</taxon>
        <taxon>Clupea</taxon>
    </lineage>
</organism>
<evidence type="ECO:0000256" key="3">
    <source>
        <dbReference type="ARBA" id="ARBA00022801"/>
    </source>
</evidence>
<dbReference type="InterPro" id="IPR033116">
    <property type="entry name" value="TRYPSIN_SER"/>
</dbReference>
<feature type="domain" description="Peptidase S1" evidence="8">
    <location>
        <begin position="391"/>
        <end position="624"/>
    </location>
</feature>
<evidence type="ECO:0000256" key="5">
    <source>
        <dbReference type="ARBA" id="ARBA00024195"/>
    </source>
</evidence>
<dbReference type="Proteomes" id="UP000515152">
    <property type="component" value="Chromosome 23"/>
</dbReference>
<dbReference type="SMART" id="SM00020">
    <property type="entry name" value="Tryp_SPc"/>
    <property type="match status" value="2"/>
</dbReference>
<dbReference type="GO" id="GO:0004252">
    <property type="term" value="F:serine-type endopeptidase activity"/>
    <property type="evidence" value="ECO:0007669"/>
    <property type="project" value="InterPro"/>
</dbReference>